<keyword evidence="3" id="KW-0732">Signal</keyword>
<evidence type="ECO:0000256" key="1">
    <source>
        <dbReference type="ARBA" id="ARBA00010996"/>
    </source>
</evidence>
<dbReference type="Proteomes" id="UP001597318">
    <property type="component" value="Unassembled WGS sequence"/>
</dbReference>
<comment type="similarity">
    <text evidence="1">Belongs to the SCO1/2 family.</text>
</comment>
<dbReference type="PROSITE" id="PS51352">
    <property type="entry name" value="THIOREDOXIN_2"/>
    <property type="match status" value="1"/>
</dbReference>
<evidence type="ECO:0000256" key="2">
    <source>
        <dbReference type="ARBA" id="ARBA00023008"/>
    </source>
</evidence>
<sequence length="190" mass="21234">MKKILLIVIAVLALVGCSQSINLEEHFSLNGTVEPLEAVNQNGEVVKMSDYKDKVWIATFIFTNCDTVCSPMTAHIATLQEQLKDEKAEAEFVSFSIDPEHDTPEVLKKFGDQFGADDETWNFLTGYDQDEIESFSNISFLAPAAKLEGSTQFVHSTSIFLMKGSQILEQYDGVSDVPFEKIIEDIKLLQ</sequence>
<keyword evidence="6" id="KW-1185">Reference proteome</keyword>
<evidence type="ECO:0000259" key="4">
    <source>
        <dbReference type="PROSITE" id="PS51352"/>
    </source>
</evidence>
<dbReference type="CDD" id="cd02968">
    <property type="entry name" value="SCO"/>
    <property type="match status" value="1"/>
</dbReference>
<feature type="domain" description="Thioredoxin" evidence="4">
    <location>
        <begin position="27"/>
        <end position="190"/>
    </location>
</feature>
<comment type="caution">
    <text evidence="5">The sequence shown here is derived from an EMBL/GenBank/DDBJ whole genome shotgun (WGS) entry which is preliminary data.</text>
</comment>
<dbReference type="Pfam" id="PF02630">
    <property type="entry name" value="SCO1-SenC"/>
    <property type="match status" value="1"/>
</dbReference>
<evidence type="ECO:0000313" key="5">
    <source>
        <dbReference type="EMBL" id="MFD2215454.1"/>
    </source>
</evidence>
<feature type="chain" id="PRO_5045890682" evidence="3">
    <location>
        <begin position="21"/>
        <end position="190"/>
    </location>
</feature>
<dbReference type="Gene3D" id="3.40.30.10">
    <property type="entry name" value="Glutaredoxin"/>
    <property type="match status" value="1"/>
</dbReference>
<dbReference type="InterPro" id="IPR036249">
    <property type="entry name" value="Thioredoxin-like_sf"/>
</dbReference>
<feature type="signal peptide" evidence="3">
    <location>
        <begin position="1"/>
        <end position="20"/>
    </location>
</feature>
<dbReference type="PANTHER" id="PTHR12151">
    <property type="entry name" value="ELECTRON TRANSPORT PROTIN SCO1/SENC FAMILY MEMBER"/>
    <property type="match status" value="1"/>
</dbReference>
<dbReference type="RefSeq" id="WP_247340107.1">
    <property type="nucleotide sequence ID" value="NZ_CP095550.1"/>
</dbReference>
<evidence type="ECO:0000256" key="3">
    <source>
        <dbReference type="SAM" id="SignalP"/>
    </source>
</evidence>
<dbReference type="SUPFAM" id="SSF52833">
    <property type="entry name" value="Thioredoxin-like"/>
    <property type="match status" value="1"/>
</dbReference>
<dbReference type="InterPro" id="IPR003782">
    <property type="entry name" value="SCO1/SenC"/>
</dbReference>
<reference evidence="6" key="1">
    <citation type="journal article" date="2019" name="Int. J. Syst. Evol. Microbiol.">
        <title>The Global Catalogue of Microorganisms (GCM) 10K type strain sequencing project: providing services to taxonomists for standard genome sequencing and annotation.</title>
        <authorList>
            <consortium name="The Broad Institute Genomics Platform"/>
            <consortium name="The Broad Institute Genome Sequencing Center for Infectious Disease"/>
            <person name="Wu L."/>
            <person name="Ma J."/>
        </authorList>
    </citation>
    <scope>NUCLEOTIDE SEQUENCE [LARGE SCALE GENOMIC DNA]</scope>
    <source>
        <strain evidence="6">CGMCC 1.15474</strain>
    </source>
</reference>
<gene>
    <name evidence="5" type="ORF">ACFSKK_17325</name>
</gene>
<organism evidence="5 6">
    <name type="scientific">Metabacillus endolithicus</name>
    <dbReference type="NCBI Taxonomy" id="1535204"/>
    <lineage>
        <taxon>Bacteria</taxon>
        <taxon>Bacillati</taxon>
        <taxon>Bacillota</taxon>
        <taxon>Bacilli</taxon>
        <taxon>Bacillales</taxon>
        <taxon>Bacillaceae</taxon>
        <taxon>Metabacillus</taxon>
    </lineage>
</organism>
<accession>A0ABW5C1D1</accession>
<dbReference type="PROSITE" id="PS51257">
    <property type="entry name" value="PROKAR_LIPOPROTEIN"/>
    <property type="match status" value="1"/>
</dbReference>
<keyword evidence="2" id="KW-0186">Copper</keyword>
<dbReference type="InterPro" id="IPR013766">
    <property type="entry name" value="Thioredoxin_domain"/>
</dbReference>
<dbReference type="PANTHER" id="PTHR12151:SF25">
    <property type="entry name" value="LINALOOL DEHYDRATASE_ISOMERASE DOMAIN-CONTAINING PROTEIN"/>
    <property type="match status" value="1"/>
</dbReference>
<evidence type="ECO:0000313" key="6">
    <source>
        <dbReference type="Proteomes" id="UP001597318"/>
    </source>
</evidence>
<name>A0ABW5C1D1_9BACI</name>
<dbReference type="EMBL" id="JBHUIK010000004">
    <property type="protein sequence ID" value="MFD2215454.1"/>
    <property type="molecule type" value="Genomic_DNA"/>
</dbReference>
<proteinExistence type="inferred from homology"/>
<protein>
    <submittedName>
        <fullName evidence="5">SCO family protein</fullName>
    </submittedName>
</protein>